<sequence length="65" mass="7372">MNREQLEHVLRAASQIADDPDVVVIGSQSVLGAIPEDRLPRDTLELDPRVTRRLERWIGMYTSAD</sequence>
<dbReference type="AlphaFoldDB" id="A0A7W7MV92"/>
<accession>A0A7W7MV92</accession>
<keyword evidence="2" id="KW-1185">Reference proteome</keyword>
<comment type="caution">
    <text evidence="1">The sequence shown here is derived from an EMBL/GenBank/DDBJ whole genome shotgun (WGS) entry which is preliminary data.</text>
</comment>
<organism evidence="1 2">
    <name type="scientific">Actinoplanes digitatis</name>
    <dbReference type="NCBI Taxonomy" id="1868"/>
    <lineage>
        <taxon>Bacteria</taxon>
        <taxon>Bacillati</taxon>
        <taxon>Actinomycetota</taxon>
        <taxon>Actinomycetes</taxon>
        <taxon>Micromonosporales</taxon>
        <taxon>Micromonosporaceae</taxon>
        <taxon>Actinoplanes</taxon>
    </lineage>
</organism>
<reference evidence="1 2" key="1">
    <citation type="submission" date="2020-08" db="EMBL/GenBank/DDBJ databases">
        <title>Sequencing the genomes of 1000 actinobacteria strains.</title>
        <authorList>
            <person name="Klenk H.-P."/>
        </authorList>
    </citation>
    <scope>NUCLEOTIDE SEQUENCE [LARGE SCALE GENOMIC DNA]</scope>
    <source>
        <strain evidence="1 2">DSM 43149</strain>
    </source>
</reference>
<proteinExistence type="predicted"/>
<dbReference type="EMBL" id="JACHNH010000001">
    <property type="protein sequence ID" value="MBB4767434.1"/>
    <property type="molecule type" value="Genomic_DNA"/>
</dbReference>
<dbReference type="RefSeq" id="WP_184998447.1">
    <property type="nucleotide sequence ID" value="NZ_BOMK01000076.1"/>
</dbReference>
<dbReference type="Proteomes" id="UP000578112">
    <property type="component" value="Unassembled WGS sequence"/>
</dbReference>
<name>A0A7W7MV92_9ACTN</name>
<evidence type="ECO:0000313" key="1">
    <source>
        <dbReference type="EMBL" id="MBB4767434.1"/>
    </source>
</evidence>
<gene>
    <name evidence="1" type="ORF">BJ971_007990</name>
</gene>
<protein>
    <submittedName>
        <fullName evidence="1">Uncharacterized protein</fullName>
    </submittedName>
</protein>
<evidence type="ECO:0000313" key="2">
    <source>
        <dbReference type="Proteomes" id="UP000578112"/>
    </source>
</evidence>